<dbReference type="EMBL" id="JACMSC010000012">
    <property type="protein sequence ID" value="KAG6497820.1"/>
    <property type="molecule type" value="Genomic_DNA"/>
</dbReference>
<dbReference type="Proteomes" id="UP000734854">
    <property type="component" value="Unassembled WGS sequence"/>
</dbReference>
<gene>
    <name evidence="1" type="ORF">ZIOFF_045726</name>
</gene>
<comment type="caution">
    <text evidence="1">The sequence shown here is derived from an EMBL/GenBank/DDBJ whole genome shotgun (WGS) entry which is preliminary data.</text>
</comment>
<evidence type="ECO:0000313" key="2">
    <source>
        <dbReference type="Proteomes" id="UP000734854"/>
    </source>
</evidence>
<accession>A0A8J5FZP7</accession>
<dbReference type="AlphaFoldDB" id="A0A8J5FZP7"/>
<proteinExistence type="predicted"/>
<evidence type="ECO:0000313" key="1">
    <source>
        <dbReference type="EMBL" id="KAG6497820.1"/>
    </source>
</evidence>
<protein>
    <submittedName>
        <fullName evidence="1">Uncharacterized protein</fullName>
    </submittedName>
</protein>
<name>A0A8J5FZP7_ZINOF</name>
<keyword evidence="2" id="KW-1185">Reference proteome</keyword>
<reference evidence="1 2" key="1">
    <citation type="submission" date="2020-08" db="EMBL/GenBank/DDBJ databases">
        <title>Plant Genome Project.</title>
        <authorList>
            <person name="Zhang R.-G."/>
        </authorList>
    </citation>
    <scope>NUCLEOTIDE SEQUENCE [LARGE SCALE GENOMIC DNA]</scope>
    <source>
        <tissue evidence="1">Rhizome</tissue>
    </source>
</reference>
<sequence length="135" mass="15343">MSSLAALAPRRRLTEKRFRSAAGRSKELFLPIPTLLSTGPTLPPYCGEFRPTFLPPPPPYQLLDIYTQQSYLPPTSSPLPPPYQLPNPRTLRFAFPSCHRLIFAFLLHRHHPTSPPLSTSMLITFLIDSKSIRMF</sequence>
<organism evidence="1 2">
    <name type="scientific">Zingiber officinale</name>
    <name type="common">Ginger</name>
    <name type="synonym">Amomum zingiber</name>
    <dbReference type="NCBI Taxonomy" id="94328"/>
    <lineage>
        <taxon>Eukaryota</taxon>
        <taxon>Viridiplantae</taxon>
        <taxon>Streptophyta</taxon>
        <taxon>Embryophyta</taxon>
        <taxon>Tracheophyta</taxon>
        <taxon>Spermatophyta</taxon>
        <taxon>Magnoliopsida</taxon>
        <taxon>Liliopsida</taxon>
        <taxon>Zingiberales</taxon>
        <taxon>Zingiberaceae</taxon>
        <taxon>Zingiber</taxon>
    </lineage>
</organism>